<dbReference type="SUPFAM" id="SSF53335">
    <property type="entry name" value="S-adenosyl-L-methionine-dependent methyltransferases"/>
    <property type="match status" value="1"/>
</dbReference>
<dbReference type="Gene3D" id="2.20.130.10">
    <property type="entry name" value="CAC2371-like domains"/>
    <property type="match status" value="1"/>
</dbReference>
<evidence type="ECO:0000256" key="2">
    <source>
        <dbReference type="ARBA" id="ARBA00022679"/>
    </source>
</evidence>
<dbReference type="GO" id="GO:0032259">
    <property type="term" value="P:methylation"/>
    <property type="evidence" value="ECO:0007669"/>
    <property type="project" value="UniProtKB-KW"/>
</dbReference>
<comment type="caution">
    <text evidence="5">The sequence shown here is derived from an EMBL/GenBank/DDBJ whole genome shotgun (WGS) entry which is preliminary data.</text>
</comment>
<keyword evidence="6" id="KW-1185">Reference proteome</keyword>
<keyword evidence="2 5" id="KW-0808">Transferase</keyword>
<dbReference type="OrthoDB" id="279734at2"/>
<dbReference type="InterPro" id="IPR041698">
    <property type="entry name" value="Methyltransf_25"/>
</dbReference>
<evidence type="ECO:0000259" key="4">
    <source>
        <dbReference type="Pfam" id="PF13649"/>
    </source>
</evidence>
<dbReference type="PANTHER" id="PTHR43464:SF19">
    <property type="entry name" value="UBIQUINONE BIOSYNTHESIS O-METHYLTRANSFERASE, MITOCHONDRIAL"/>
    <property type="match status" value="1"/>
</dbReference>
<dbReference type="InterPro" id="IPR029063">
    <property type="entry name" value="SAM-dependent_MTases_sf"/>
</dbReference>
<dbReference type="EMBL" id="RBAL01000011">
    <property type="protein sequence ID" value="RKN40025.1"/>
    <property type="molecule type" value="Genomic_DNA"/>
</dbReference>
<evidence type="ECO:0000313" key="6">
    <source>
        <dbReference type="Proteomes" id="UP000272474"/>
    </source>
</evidence>
<evidence type="ECO:0000313" key="5">
    <source>
        <dbReference type="EMBL" id="RKN40025.1"/>
    </source>
</evidence>
<protein>
    <submittedName>
        <fullName evidence="5">Class I SAM-dependent methyltransferase</fullName>
    </submittedName>
</protein>
<name>A0A3A9YVJ8_9ACTN</name>
<dbReference type="Gene3D" id="3.40.50.150">
    <property type="entry name" value="Vaccinia Virus protein VP39"/>
    <property type="match status" value="1"/>
</dbReference>
<dbReference type="GO" id="GO:0008168">
    <property type="term" value="F:methyltransferase activity"/>
    <property type="evidence" value="ECO:0007669"/>
    <property type="project" value="UniProtKB-KW"/>
</dbReference>
<gene>
    <name evidence="5" type="ORF">D7294_19040</name>
</gene>
<reference evidence="5 6" key="1">
    <citation type="journal article" date="2014" name="Int. J. Syst. Evol. Microbiol.">
        <title>Streptomyces hoynatensis sp. nov., isolated from deep marine sediment.</title>
        <authorList>
            <person name="Veyisoglu A."/>
            <person name="Sahin N."/>
        </authorList>
    </citation>
    <scope>NUCLEOTIDE SEQUENCE [LARGE SCALE GENOMIC DNA]</scope>
    <source>
        <strain evidence="5 6">KCTC 29097</strain>
    </source>
</reference>
<evidence type="ECO:0000256" key="1">
    <source>
        <dbReference type="ARBA" id="ARBA00022603"/>
    </source>
</evidence>
<feature type="domain" description="Methyltransferase" evidence="4">
    <location>
        <begin position="52"/>
        <end position="144"/>
    </location>
</feature>
<proteinExistence type="predicted"/>
<sequence length="265" mass="28385">MQENRRNQPAEPFYRGLGSAYDTITRAQRYEVWVGLYADLIARHGAPGTRLLDLGCGTGKSALGLSRRGFGVTGVDLSPEMLAAARAKEGAGEVRFVRGDVRALPDLGPFDVVTTMGEPFTHLAGEEELAAAFRGAARALVPGGLFVFDLPTAGFNDRLATWSVIDEAEDAVILWRGAPAGTGPHTTDLTIDTFLAEADGRWRRQQETVTHHHVGPGRVEALLSAAGFALDAAYGLYKGELLPEADQELHRKSIVVAHKTAPEAG</sequence>
<dbReference type="Pfam" id="PF13649">
    <property type="entry name" value="Methyltransf_25"/>
    <property type="match status" value="1"/>
</dbReference>
<accession>A0A3A9YVJ8</accession>
<evidence type="ECO:0000256" key="3">
    <source>
        <dbReference type="ARBA" id="ARBA00022691"/>
    </source>
</evidence>
<keyword evidence="3" id="KW-0949">S-adenosyl-L-methionine</keyword>
<dbReference type="AlphaFoldDB" id="A0A3A9YVJ8"/>
<dbReference type="PANTHER" id="PTHR43464">
    <property type="entry name" value="METHYLTRANSFERASE"/>
    <property type="match status" value="1"/>
</dbReference>
<dbReference type="CDD" id="cd02440">
    <property type="entry name" value="AdoMet_MTases"/>
    <property type="match status" value="1"/>
</dbReference>
<dbReference type="Proteomes" id="UP000272474">
    <property type="component" value="Unassembled WGS sequence"/>
</dbReference>
<keyword evidence="1 5" id="KW-0489">Methyltransferase</keyword>
<organism evidence="5 6">
    <name type="scientific">Streptomyces hoynatensis</name>
    <dbReference type="NCBI Taxonomy" id="1141874"/>
    <lineage>
        <taxon>Bacteria</taxon>
        <taxon>Bacillati</taxon>
        <taxon>Actinomycetota</taxon>
        <taxon>Actinomycetes</taxon>
        <taxon>Kitasatosporales</taxon>
        <taxon>Streptomycetaceae</taxon>
        <taxon>Streptomyces</taxon>
    </lineage>
</organism>